<dbReference type="SUPFAM" id="SSF49265">
    <property type="entry name" value="Fibronectin type III"/>
    <property type="match status" value="2"/>
</dbReference>
<feature type="domain" description="MAM" evidence="2">
    <location>
        <begin position="570"/>
        <end position="736"/>
    </location>
</feature>
<accession>A0A420DWT6</accession>
<evidence type="ECO:0000313" key="5">
    <source>
        <dbReference type="Proteomes" id="UP000284892"/>
    </source>
</evidence>
<evidence type="ECO:0000256" key="1">
    <source>
        <dbReference type="SAM" id="SignalP"/>
    </source>
</evidence>
<organism evidence="4 5">
    <name type="scientific">Ichthyenterobacterium magnum</name>
    <dbReference type="NCBI Taxonomy" id="1230530"/>
    <lineage>
        <taxon>Bacteria</taxon>
        <taxon>Pseudomonadati</taxon>
        <taxon>Bacteroidota</taxon>
        <taxon>Flavobacteriia</taxon>
        <taxon>Flavobacteriales</taxon>
        <taxon>Flavobacteriaceae</taxon>
        <taxon>Ichthyenterobacterium</taxon>
    </lineage>
</organism>
<dbReference type="InterPro" id="IPR003961">
    <property type="entry name" value="FN3_dom"/>
</dbReference>
<sequence>MKKITLFLALFTILLSWQANAQITTYPYVEDFEAGDGGWVADNTTAGTWALGAPAGAVINSAASGANAWATNLTGTYNSSEASTVTSPEFDFSALAAPSIEFSIWWNSENGWDGTVIQSSIDNGASWQNIGAVGDPNNWFNNVDIDGSPGGQLEGWSGEVANNGSQGWVVARHALVGLAGESSVFIRVAFGSDTTVTSDGVAFDLVNIFEVTCPEPNGLVVDSATATTANISWTPGGGETDWEVAVQTAGTGQPAGSGDSTDSNAPYVAMTLNPATAYEVYVRSDCGGEFSPWIGPVNFLTECVTFTAPYSEGFENAGAIPICWSMSGGEDWNFDNDPAFEHIGNNGTITGTTATNDFFAWVDASGNDGPTTLTTPLVDVSGLTTPALSFYEISDNEGNANSTLDVEVWDGAAWNNVGTYNTNTVGWELKIIDLSPLTITGDIQARFIFSETVTGDFYDDIAIDDVTFDEAPSCFAPTFLMANNFTSTGADLSWSQDGAVTLWNVEIVTAGTPATGTPTASGVSNPYTESGLLPATDYEYYVQADCGGNLSGWTGPFAFTTECVTFVAPYTQGFENAGVIPICWSMNGGEDWNFDNDPGFNHIGDNGTITGSTATNDYFAWVDASGDDGPTTLVSPFVDVSGLTNPALSFYEISDNEGDANATLDVEVWDGAAWNNVGTYNTNTAGWELKIIDLSPLTITGDVQARFIFSETVTGDFTDDIAIDDVTFDEAPTCFPPTMLVSTGVSSTTADVTWTPVGSAATWNIEVVVAGTPPTGVPTETGVSNPHTITGLTADTDYEFYVQGDCGTDGLSIWTGPSSFYTGYCISEPTSNDGNGVASVTVVATDFTSFGDVMYEDHTATPVSVFPGIQTNLSITFETGFTYWTNIWIDFNDNLIFDASELVYQGESLGDNPTTLDASFLMPVTATPGLHRMRIGTADGGQQTPNPCYNGAFGVTLDFTVDVGILNCTLATVTYTQVDDCDNNQVFVDVNITDLGDATTLEITNDSDATSLQVTTPGTYQAGPFPTLQDVRVFVASLQDSDCTLTSPIFNLVCPPINDDPCDAVVAVVNDDFICAQRTRGSLALAGDSGVAAPSCGGNADDDVWFQFIATSEFQLIALANLTGSNTFNIDHAVYEGTCNALVEIACTDELSSITPQLVIGNTYFIRVYSGGGNPEDTIFDLCITPYEAPQNVDCDLAINYCSGGTDSDILYTPNTVNVDDDRDVACLGTIPNPTYNLVNIGSSGEILITIVQNTAFDENDMPIGDDLDVDYVLWGPFDPALADNDPNHYCNLDLLVDCPTCPNNTTNQAFYPFGNIVDCSYSGAATESITLQNAVEGELYLLLVTNYTFDPIANTNPGIIQVTQTNLGDQSAGTVTGEIAVELGSDLDLCGFTTYDLNAASPFADRYEWYLNDVLIPGEETDTYTAEATGLGSGTYKVIAFDSTCDAQAEDEILVTFGDEVAIDPIDQIVTCDDISADEVENFDLVGHIANFSFLNGQDASMFNITFHESQGDAAQNINPITSPYNNTSNPQTIYVRFTDADAAFCSSIRNFELFISGPQPTAISVDIEECDDDADGITDFDLAAHDANVLGTQDPSIFAVTYHTSEADAEANVNAIDTSTLYSSSSQTIWTRVENSTAFDCYSVIDFDLIVNPLPIASFDVNFDYEVCPNATVPIIITAIADNFSLDNVTIAWYRDSSLIAGENGLTLPVLEEGTYEIEVTYNDTGCTDIAGIRPVVELESCVIPQGISPNNDGQNDTFDLSSYDVQKLEIFNRNGILVYEKTNYTNEWHGQTNDGEELPVGTYFYTMEYEKGKRKSAWVYIQRLN</sequence>
<dbReference type="InterPro" id="IPR000998">
    <property type="entry name" value="MAM_dom"/>
</dbReference>
<dbReference type="GO" id="GO:0016020">
    <property type="term" value="C:membrane"/>
    <property type="evidence" value="ECO:0007669"/>
    <property type="project" value="InterPro"/>
</dbReference>
<dbReference type="SMART" id="SM00060">
    <property type="entry name" value="FN3"/>
    <property type="match status" value="3"/>
</dbReference>
<evidence type="ECO:0000259" key="2">
    <source>
        <dbReference type="PROSITE" id="PS50060"/>
    </source>
</evidence>
<dbReference type="Pfam" id="PF13585">
    <property type="entry name" value="CHU_C"/>
    <property type="match status" value="1"/>
</dbReference>
<protein>
    <submittedName>
        <fullName evidence="4">Gliding motility-associated-like protein</fullName>
    </submittedName>
</protein>
<dbReference type="InterPro" id="IPR026341">
    <property type="entry name" value="T9SS_type_B"/>
</dbReference>
<dbReference type="RefSeq" id="WP_120199876.1">
    <property type="nucleotide sequence ID" value="NZ_RAQJ01000001.1"/>
</dbReference>
<keyword evidence="1" id="KW-0732">Signal</keyword>
<feature type="domain" description="MAM" evidence="2">
    <location>
        <begin position="310"/>
        <end position="476"/>
    </location>
</feature>
<evidence type="ECO:0000313" key="4">
    <source>
        <dbReference type="EMBL" id="RKE98677.1"/>
    </source>
</evidence>
<dbReference type="Gene3D" id="2.60.120.200">
    <property type="match status" value="2"/>
</dbReference>
<feature type="domain" description="Fibronectin type-III" evidence="3">
    <location>
        <begin position="476"/>
        <end position="564"/>
    </location>
</feature>
<dbReference type="Gene3D" id="2.60.40.10">
    <property type="entry name" value="Immunoglobulins"/>
    <property type="match status" value="3"/>
</dbReference>
<keyword evidence="5" id="KW-1185">Reference proteome</keyword>
<dbReference type="SUPFAM" id="SSF49899">
    <property type="entry name" value="Concanavalin A-like lectins/glucanases"/>
    <property type="match status" value="2"/>
</dbReference>
<dbReference type="Pfam" id="PF20009">
    <property type="entry name" value="GEVED"/>
    <property type="match status" value="1"/>
</dbReference>
<dbReference type="EMBL" id="RAQJ01000001">
    <property type="protein sequence ID" value="RKE98677.1"/>
    <property type="molecule type" value="Genomic_DNA"/>
</dbReference>
<dbReference type="CDD" id="cd00063">
    <property type="entry name" value="FN3"/>
    <property type="match status" value="3"/>
</dbReference>
<reference evidence="4 5" key="1">
    <citation type="submission" date="2018-09" db="EMBL/GenBank/DDBJ databases">
        <title>Genomic Encyclopedia of Archaeal and Bacterial Type Strains, Phase II (KMG-II): from individual species to whole genera.</title>
        <authorList>
            <person name="Goeker M."/>
        </authorList>
    </citation>
    <scope>NUCLEOTIDE SEQUENCE [LARGE SCALE GENOMIC DNA]</scope>
    <source>
        <strain evidence="4 5">DSM 26283</strain>
    </source>
</reference>
<dbReference type="Proteomes" id="UP000284892">
    <property type="component" value="Unassembled WGS sequence"/>
</dbReference>
<feature type="chain" id="PRO_5019315973" evidence="1">
    <location>
        <begin position="22"/>
        <end position="1828"/>
    </location>
</feature>
<dbReference type="InterPro" id="IPR013783">
    <property type="entry name" value="Ig-like_fold"/>
</dbReference>
<feature type="signal peptide" evidence="1">
    <location>
        <begin position="1"/>
        <end position="21"/>
    </location>
</feature>
<dbReference type="OrthoDB" id="1488818at2"/>
<dbReference type="Pfam" id="PF00041">
    <property type="entry name" value="fn3"/>
    <property type="match status" value="1"/>
</dbReference>
<dbReference type="GO" id="GO:0005975">
    <property type="term" value="P:carbohydrate metabolic process"/>
    <property type="evidence" value="ECO:0007669"/>
    <property type="project" value="UniProtKB-ARBA"/>
</dbReference>
<dbReference type="PROSITE" id="PS50853">
    <property type="entry name" value="FN3"/>
    <property type="match status" value="3"/>
</dbReference>
<gene>
    <name evidence="4" type="ORF">BXY80_0770</name>
</gene>
<proteinExistence type="predicted"/>
<feature type="domain" description="Fibronectin type-III" evidence="3">
    <location>
        <begin position="215"/>
        <end position="304"/>
    </location>
</feature>
<dbReference type="GO" id="GO:0004553">
    <property type="term" value="F:hydrolase activity, hydrolyzing O-glycosyl compounds"/>
    <property type="evidence" value="ECO:0007669"/>
    <property type="project" value="UniProtKB-ARBA"/>
</dbReference>
<evidence type="ECO:0000259" key="3">
    <source>
        <dbReference type="PROSITE" id="PS50853"/>
    </source>
</evidence>
<name>A0A420DWT6_9FLAO</name>
<feature type="domain" description="Fibronectin type-III" evidence="3">
    <location>
        <begin position="736"/>
        <end position="825"/>
    </location>
</feature>
<dbReference type="InterPro" id="IPR045474">
    <property type="entry name" value="GEVED"/>
</dbReference>
<comment type="caution">
    <text evidence="4">The sequence shown here is derived from an EMBL/GenBank/DDBJ whole genome shotgun (WGS) entry which is preliminary data.</text>
</comment>
<dbReference type="InterPro" id="IPR013320">
    <property type="entry name" value="ConA-like_dom_sf"/>
</dbReference>
<dbReference type="InterPro" id="IPR036116">
    <property type="entry name" value="FN3_sf"/>
</dbReference>
<dbReference type="PROSITE" id="PS50060">
    <property type="entry name" value="MAM_2"/>
    <property type="match status" value="2"/>
</dbReference>
<dbReference type="NCBIfam" id="TIGR04131">
    <property type="entry name" value="Bac_Flav_CTERM"/>
    <property type="match status" value="1"/>
</dbReference>